<keyword evidence="1" id="KW-0812">Transmembrane</keyword>
<proteinExistence type="predicted"/>
<dbReference type="RefSeq" id="WP_368572630.1">
    <property type="nucleotide sequence ID" value="NZ_JBDLOU010000009.1"/>
</dbReference>
<dbReference type="Proteomes" id="UP001558474">
    <property type="component" value="Unassembled WGS sequence"/>
</dbReference>
<evidence type="ECO:0000313" key="3">
    <source>
        <dbReference type="Proteomes" id="UP001558474"/>
    </source>
</evidence>
<protein>
    <submittedName>
        <fullName evidence="2">Uncharacterized protein</fullName>
    </submittedName>
</protein>
<comment type="caution">
    <text evidence="2">The sequence shown here is derived from an EMBL/GenBank/DDBJ whole genome shotgun (WGS) entry which is preliminary data.</text>
</comment>
<dbReference type="EMBL" id="JBDLOU010000009">
    <property type="protein sequence ID" value="MEX3737838.1"/>
    <property type="molecule type" value="Genomic_DNA"/>
</dbReference>
<sequence>MLVLGEMFIPLSVRSWPDTPEEALARFVAIGLVLAVILAATGGLWWWFYVNRPNAYRRRLEQESAEFRVRWPADRLGSAPYGELDKEAQRCWLVLLLLEEGKLVVADSQRRTKEIAAVRHWISTVVAALNAAAARDRQAAVAEGFR</sequence>
<reference evidence="2 3" key="1">
    <citation type="submission" date="2024-04" db="EMBL/GenBank/DDBJ databases">
        <title>Genomic Markers of Mycobacteria.</title>
        <authorList>
            <person name="Soliman M.S."/>
            <person name="Elkholy A."/>
            <person name="Soliman N.S."/>
            <person name="Abbas A."/>
            <person name="Khayrat S."/>
            <person name="Shawky S."/>
        </authorList>
    </citation>
    <scope>NUCLEOTIDE SEQUENCE [LARGE SCALE GENOMIC DNA]</scope>
    <source>
        <strain evidence="2 3">Egy-CU-AM5</strain>
    </source>
</reference>
<evidence type="ECO:0000313" key="2">
    <source>
        <dbReference type="EMBL" id="MEX3737838.1"/>
    </source>
</evidence>
<feature type="transmembrane region" description="Helical" evidence="1">
    <location>
        <begin position="23"/>
        <end position="49"/>
    </location>
</feature>
<evidence type="ECO:0000256" key="1">
    <source>
        <dbReference type="SAM" id="Phobius"/>
    </source>
</evidence>
<gene>
    <name evidence="2" type="ORF">ABFW12_06280</name>
</gene>
<keyword evidence="1" id="KW-0472">Membrane</keyword>
<name>A0ABV3V8Z1_9MYCO</name>
<keyword evidence="3" id="KW-1185">Reference proteome</keyword>
<accession>A0ABV3V8Z1</accession>
<organism evidence="2 3">
    <name type="scientific">Mycolicibacterium porcinum</name>
    <dbReference type="NCBI Taxonomy" id="39693"/>
    <lineage>
        <taxon>Bacteria</taxon>
        <taxon>Bacillati</taxon>
        <taxon>Actinomycetota</taxon>
        <taxon>Actinomycetes</taxon>
        <taxon>Mycobacteriales</taxon>
        <taxon>Mycobacteriaceae</taxon>
        <taxon>Mycolicibacterium</taxon>
    </lineage>
</organism>
<keyword evidence="1" id="KW-1133">Transmembrane helix</keyword>